<dbReference type="GO" id="GO:0032299">
    <property type="term" value="C:ribonuclease H2 complex"/>
    <property type="evidence" value="ECO:0007669"/>
    <property type="project" value="InterPro"/>
</dbReference>
<sequence length="213" mass="24282">MADLNESFDSSASLEFPDLLIEDDERCHRRFMFTSRCNNDIKLYLLNHPKTNTPALFEIAEEGLNEVFQISSDDRSVIYGETVIKKGEFYMCSPLHPFFLLVSTLADKIFVKAVKTNGQAPPMYLEYDSSLRYFTFQIFSDYLSEALTNEMRCVLEIEKPAIPTSTSTPATAKRKVDIPKAEKRPPPLSVKQRKLKEASKGVQSLTMFFNKAP</sequence>
<proteinExistence type="predicted"/>
<evidence type="ECO:0000313" key="3">
    <source>
        <dbReference type="Proteomes" id="UP000095284"/>
    </source>
</evidence>
<reference evidence="4" key="1">
    <citation type="submission" date="2016-11" db="UniProtKB">
        <authorList>
            <consortium name="WormBaseParasite"/>
        </authorList>
    </citation>
    <scope>IDENTIFICATION</scope>
</reference>
<feature type="domain" description="Rnh202 triple barrel" evidence="2">
    <location>
        <begin position="37"/>
        <end position="95"/>
    </location>
</feature>
<feature type="region of interest" description="Disordered" evidence="1">
    <location>
        <begin position="165"/>
        <end position="197"/>
    </location>
</feature>
<dbReference type="InterPro" id="IPR041195">
    <property type="entry name" value="Rnh202_N"/>
</dbReference>
<evidence type="ECO:0000313" key="4">
    <source>
        <dbReference type="WBParaSite" id="BXY_0020800.1"/>
    </source>
</evidence>
<evidence type="ECO:0000256" key="1">
    <source>
        <dbReference type="SAM" id="MobiDB-lite"/>
    </source>
</evidence>
<dbReference type="Gene3D" id="2.20.25.530">
    <property type="match status" value="1"/>
</dbReference>
<protein>
    <submittedName>
        <fullName evidence="4">Ydr279_N domain-containing protein</fullName>
    </submittedName>
</protein>
<dbReference type="Pfam" id="PF17745">
    <property type="entry name" value="Ydr279_N"/>
    <property type="match status" value="1"/>
</dbReference>
<dbReference type="PANTHER" id="PTHR13383:SF11">
    <property type="entry name" value="RIBONUCLEASE H2 SUBUNIT B"/>
    <property type="match status" value="1"/>
</dbReference>
<organism evidence="3 4">
    <name type="scientific">Bursaphelenchus xylophilus</name>
    <name type="common">Pinewood nematode worm</name>
    <name type="synonym">Aphelenchoides xylophilus</name>
    <dbReference type="NCBI Taxonomy" id="6326"/>
    <lineage>
        <taxon>Eukaryota</taxon>
        <taxon>Metazoa</taxon>
        <taxon>Ecdysozoa</taxon>
        <taxon>Nematoda</taxon>
        <taxon>Chromadorea</taxon>
        <taxon>Rhabditida</taxon>
        <taxon>Tylenchina</taxon>
        <taxon>Tylenchomorpha</taxon>
        <taxon>Aphelenchoidea</taxon>
        <taxon>Aphelenchoididae</taxon>
        <taxon>Bursaphelenchus</taxon>
    </lineage>
</organism>
<dbReference type="GO" id="GO:0005654">
    <property type="term" value="C:nucleoplasm"/>
    <property type="evidence" value="ECO:0007669"/>
    <property type="project" value="TreeGrafter"/>
</dbReference>
<dbReference type="WBParaSite" id="BXY_0020800.1">
    <property type="protein sequence ID" value="BXY_0020800.1"/>
    <property type="gene ID" value="BXY_0020800"/>
</dbReference>
<feature type="compositionally biased region" description="Basic and acidic residues" evidence="1">
    <location>
        <begin position="174"/>
        <end position="185"/>
    </location>
</feature>
<dbReference type="GO" id="GO:0006401">
    <property type="term" value="P:RNA catabolic process"/>
    <property type="evidence" value="ECO:0007669"/>
    <property type="project" value="TreeGrafter"/>
</dbReference>
<dbReference type="Proteomes" id="UP000095284">
    <property type="component" value="Unplaced"/>
</dbReference>
<dbReference type="InterPro" id="IPR040456">
    <property type="entry name" value="RNase_H2_suB"/>
</dbReference>
<dbReference type="PANTHER" id="PTHR13383">
    <property type="entry name" value="RIBONUCLEASE H2 SUBUNIT B"/>
    <property type="match status" value="1"/>
</dbReference>
<evidence type="ECO:0000259" key="2">
    <source>
        <dbReference type="Pfam" id="PF17745"/>
    </source>
</evidence>
<dbReference type="AlphaFoldDB" id="A0A1I7RHN0"/>
<name>A0A1I7RHN0_BURXY</name>
<accession>A0A1I7RHN0</accession>